<reference evidence="4" key="1">
    <citation type="submission" date="2016-06" db="UniProtKB">
        <authorList>
            <consortium name="WormBaseParasite"/>
        </authorList>
    </citation>
    <scope>IDENTIFICATION</scope>
</reference>
<dbReference type="Proteomes" id="UP000271087">
    <property type="component" value="Unassembled WGS sequence"/>
</dbReference>
<evidence type="ECO:0000313" key="2">
    <source>
        <dbReference type="EMBL" id="VDM92803.1"/>
    </source>
</evidence>
<reference evidence="2 3" key="2">
    <citation type="submission" date="2018-08" db="EMBL/GenBank/DDBJ databases">
        <authorList>
            <person name="Laetsch R D."/>
            <person name="Stevens L."/>
            <person name="Kumar S."/>
            <person name="Blaxter L. M."/>
        </authorList>
    </citation>
    <scope>NUCLEOTIDE SEQUENCE [LARGE SCALE GENOMIC DNA]</scope>
</reference>
<evidence type="ECO:0000313" key="4">
    <source>
        <dbReference type="WBParaSite" id="nOo.2.0.1.t09391-RA"/>
    </source>
</evidence>
<dbReference type="EMBL" id="UYRW01004535">
    <property type="protein sequence ID" value="VDM92803.1"/>
    <property type="molecule type" value="Genomic_DNA"/>
</dbReference>
<dbReference type="AlphaFoldDB" id="A0A182EMP4"/>
<keyword evidence="3" id="KW-1185">Reference proteome</keyword>
<evidence type="ECO:0000256" key="1">
    <source>
        <dbReference type="SAM" id="SignalP"/>
    </source>
</evidence>
<evidence type="ECO:0000313" key="3">
    <source>
        <dbReference type="Proteomes" id="UP000271087"/>
    </source>
</evidence>
<feature type="chain" id="PRO_5043137556" evidence="1">
    <location>
        <begin position="22"/>
        <end position="44"/>
    </location>
</feature>
<keyword evidence="1" id="KW-0732">Signal</keyword>
<dbReference type="WBParaSite" id="nOo.2.0.1.t09391-RA">
    <property type="protein sequence ID" value="nOo.2.0.1.t09391-RA"/>
    <property type="gene ID" value="nOo.2.0.1.g09391"/>
</dbReference>
<protein>
    <submittedName>
        <fullName evidence="4">Col_cuticle_N domain-containing protein</fullName>
    </submittedName>
</protein>
<gene>
    <name evidence="2" type="ORF">NOO_LOCUS9391</name>
</gene>
<name>A0A182EMP4_ONCOC</name>
<dbReference type="OrthoDB" id="5798179at2759"/>
<proteinExistence type="predicted"/>
<accession>A0A182EMP4</accession>
<feature type="signal peptide" evidence="1">
    <location>
        <begin position="1"/>
        <end position="21"/>
    </location>
</feature>
<organism evidence="4">
    <name type="scientific">Onchocerca ochengi</name>
    <name type="common">Filarial nematode worm</name>
    <dbReference type="NCBI Taxonomy" id="42157"/>
    <lineage>
        <taxon>Eukaryota</taxon>
        <taxon>Metazoa</taxon>
        <taxon>Ecdysozoa</taxon>
        <taxon>Nematoda</taxon>
        <taxon>Chromadorea</taxon>
        <taxon>Rhabditida</taxon>
        <taxon>Spirurina</taxon>
        <taxon>Spiruromorpha</taxon>
        <taxon>Filarioidea</taxon>
        <taxon>Onchocercidae</taxon>
        <taxon>Onchocerca</taxon>
    </lineage>
</organism>
<sequence length="44" mass="4840">MILSSTFYALLFVSAVVIVEAMPASKSTYSVIIIRINDTTCKIE</sequence>